<evidence type="ECO:0000313" key="3">
    <source>
        <dbReference type="EMBL" id="PQQ66652.1"/>
    </source>
</evidence>
<evidence type="ECO:0000313" key="4">
    <source>
        <dbReference type="Proteomes" id="UP000239720"/>
    </source>
</evidence>
<dbReference type="Pfam" id="PF12395">
    <property type="entry name" value="DUF3658"/>
    <property type="match status" value="1"/>
</dbReference>
<dbReference type="OrthoDB" id="1654031at2"/>
<feature type="domain" description="DUF3658" evidence="2">
    <location>
        <begin position="198"/>
        <end position="288"/>
    </location>
</feature>
<organism evidence="3 4">
    <name type="scientific">Acetivibrio saccincola</name>
    <dbReference type="NCBI Taxonomy" id="1677857"/>
    <lineage>
        <taxon>Bacteria</taxon>
        <taxon>Bacillati</taxon>
        <taxon>Bacillota</taxon>
        <taxon>Clostridia</taxon>
        <taxon>Eubacteriales</taxon>
        <taxon>Oscillospiraceae</taxon>
        <taxon>Acetivibrio</taxon>
    </lineage>
</organism>
<proteinExistence type="predicted"/>
<name>A0A2S8RA34_9FIRM</name>
<evidence type="ECO:0000259" key="2">
    <source>
        <dbReference type="Pfam" id="PF12395"/>
    </source>
</evidence>
<dbReference type="Proteomes" id="UP000239720">
    <property type="component" value="Unassembled WGS sequence"/>
</dbReference>
<dbReference type="InterPro" id="IPR014973">
    <property type="entry name" value="DUF1835"/>
</dbReference>
<evidence type="ECO:0008006" key="5">
    <source>
        <dbReference type="Google" id="ProtNLM"/>
    </source>
</evidence>
<sequence length="305" mass="35581">MKKEYMQVFSIEGETMLEVLFSDSEKGLIKAAKKYNIKNMPGEVVGYIEKKTTKAESEKHFEEKAVGGNHQDIVNIGFLLDIGDISGEIDGNERQNVFRKVWGRFGFDNKEQEQFFQDQRKDMEKLLSAAKDGIPIRIWKSSAPYSACGFYYVCHLLRNIDCNISVVSLPEYYPISENETVEYSHWGEVDAGKFYQFLPFEKQLTNIEKRIISDRWHGLMEENAPLRAIINGKLTSVPEDFYDFIIMNNLPDNNFIMAKLIGKLLGEYRLCVSDSWYALRIEKMIEEKNWLLLKIRILHIHMEKF</sequence>
<comment type="caution">
    <text evidence="3">The sequence shown here is derived from an EMBL/GenBank/DDBJ whole genome shotgun (WGS) entry which is preliminary data.</text>
</comment>
<protein>
    <recommendedName>
        <fullName evidence="5">DUF1835 domain-containing protein</fullName>
    </recommendedName>
</protein>
<dbReference type="AlphaFoldDB" id="A0A2S8RA34"/>
<dbReference type="InterPro" id="IPR022123">
    <property type="entry name" value="DUF3658"/>
</dbReference>
<feature type="domain" description="DUF1835" evidence="1">
    <location>
        <begin position="69"/>
        <end position="168"/>
    </location>
</feature>
<accession>A0A2S8RA34</accession>
<gene>
    <name evidence="3" type="ORF">B9R14_07775</name>
</gene>
<dbReference type="EMBL" id="NEMB01000003">
    <property type="protein sequence ID" value="PQQ66652.1"/>
    <property type="molecule type" value="Genomic_DNA"/>
</dbReference>
<reference evidence="3 4" key="1">
    <citation type="journal article" date="2018" name="Syst. Appl. Microbiol.">
        <title>Characterization and high-quality draft genome sequence of Herbivorax saccincola A7, an anaerobic, alkaliphilic, thermophilic, cellulolytic, and xylanolytic bacterium.</title>
        <authorList>
            <person name="Aikawa S."/>
            <person name="Baramee S."/>
            <person name="Sermsathanaswadi J."/>
            <person name="Thianheng P."/>
            <person name="Tachaapaikoon C."/>
            <person name="Shikata A."/>
            <person name="Waeonukul R."/>
            <person name="Pason P."/>
            <person name="Ratanakhanokchai K."/>
            <person name="Kosugi A."/>
        </authorList>
    </citation>
    <scope>NUCLEOTIDE SEQUENCE [LARGE SCALE GENOMIC DNA]</scope>
    <source>
        <strain evidence="3 4">A7</strain>
    </source>
</reference>
<evidence type="ECO:0000259" key="1">
    <source>
        <dbReference type="Pfam" id="PF08874"/>
    </source>
</evidence>
<dbReference type="Pfam" id="PF08874">
    <property type="entry name" value="DUF1835"/>
    <property type="match status" value="1"/>
</dbReference>